<sequence>MRPNAPQGLTATPKDTSVSLSWDAVTFNGGIKEYEVYRDGVSIGTRVGTSFADSGLTQLTTYKYQVRAIPNVGDPSPLSAELSVTTLATEPTSVNVTESSKTLTVGDTYQINATVSPAGADQNVTYTSSSTATATVSSSGLVTAKAAGTTTITVASKVKPSVKTTVAITVNEPTPPAGE</sequence>
<dbReference type="PROSITE" id="PS50853">
    <property type="entry name" value="FN3"/>
    <property type="match status" value="1"/>
</dbReference>
<proteinExistence type="predicted"/>
<gene>
    <name evidence="1" type="ORF">P5633_11920</name>
</gene>
<evidence type="ECO:0000313" key="2">
    <source>
        <dbReference type="Proteomes" id="UP001214898"/>
    </source>
</evidence>
<dbReference type="EMBL" id="CP120576">
    <property type="protein sequence ID" value="WEY83153.2"/>
    <property type="molecule type" value="Genomic_DNA"/>
</dbReference>
<dbReference type="InterPro" id="IPR013783">
    <property type="entry name" value="Ig-like_fold"/>
</dbReference>
<name>A0AAX3RII4_BACIU</name>
<evidence type="ECO:0000313" key="1">
    <source>
        <dbReference type="EMBL" id="WEY83153.2"/>
    </source>
</evidence>
<dbReference type="Pfam" id="PF02368">
    <property type="entry name" value="Big_2"/>
    <property type="match status" value="1"/>
</dbReference>
<dbReference type="Proteomes" id="UP001214898">
    <property type="component" value="Chromosome"/>
</dbReference>
<dbReference type="SUPFAM" id="SSF49373">
    <property type="entry name" value="Invasin/intimin cell-adhesion fragments"/>
    <property type="match status" value="1"/>
</dbReference>
<dbReference type="InterPro" id="IPR003961">
    <property type="entry name" value="FN3_dom"/>
</dbReference>
<dbReference type="Gene3D" id="2.60.40.10">
    <property type="entry name" value="Immunoglobulins"/>
    <property type="match status" value="1"/>
</dbReference>
<reference evidence="1" key="1">
    <citation type="submission" date="2025-02" db="EMBL/GenBank/DDBJ databases">
        <title>Complete genome sequences of 52 Bacillus and Priestia strains isolated from West-African fermentations and 26 reference strains from the DSMZ collection.</title>
        <authorList>
            <person name="Wiedenbein E.S."/>
            <person name="Canoy T.S."/>
            <person name="Hui Y."/>
            <person name="Parkouda C."/>
            <person name="Dawende C."/>
            <person name="Ametefe E."/>
            <person name="Jespersen L."/>
            <person name="Nielsen D.S."/>
        </authorList>
    </citation>
    <scope>NUCLEOTIDE SEQUENCE</scope>
    <source>
        <strain evidence="1">PRO56</strain>
    </source>
</reference>
<dbReference type="InterPro" id="IPR008964">
    <property type="entry name" value="Invasin/intimin_cell_adhesion"/>
</dbReference>
<dbReference type="InterPro" id="IPR036116">
    <property type="entry name" value="FN3_sf"/>
</dbReference>
<organism evidence="1 2">
    <name type="scientific">Bacillus subtilis</name>
    <dbReference type="NCBI Taxonomy" id="1423"/>
    <lineage>
        <taxon>Bacteria</taxon>
        <taxon>Bacillati</taxon>
        <taxon>Bacillota</taxon>
        <taxon>Bacilli</taxon>
        <taxon>Bacillales</taxon>
        <taxon>Bacillaceae</taxon>
        <taxon>Bacillus</taxon>
    </lineage>
</organism>
<protein>
    <submittedName>
        <fullName evidence="1">Ig-like domain-containing protein</fullName>
    </submittedName>
</protein>
<dbReference type="InterPro" id="IPR003343">
    <property type="entry name" value="Big_2"/>
</dbReference>
<accession>A0AAX3RII4</accession>
<dbReference type="Gene3D" id="2.60.40.1080">
    <property type="match status" value="1"/>
</dbReference>
<dbReference type="SMART" id="SM00635">
    <property type="entry name" value="BID_2"/>
    <property type="match status" value="1"/>
</dbReference>
<dbReference type="SUPFAM" id="SSF49265">
    <property type="entry name" value="Fibronectin type III"/>
    <property type="match status" value="1"/>
</dbReference>
<dbReference type="AlphaFoldDB" id="A0AAX3RII4"/>